<dbReference type="STRING" id="485916.Dtox_2744"/>
<dbReference type="GO" id="GO:0005886">
    <property type="term" value="C:plasma membrane"/>
    <property type="evidence" value="ECO:0007669"/>
    <property type="project" value="TreeGrafter"/>
</dbReference>
<gene>
    <name evidence="5" type="ordered locus">Dtox_2744</name>
</gene>
<dbReference type="Pfam" id="PF00437">
    <property type="entry name" value="T2SSE"/>
    <property type="match status" value="1"/>
</dbReference>
<keyword evidence="2" id="KW-0547">Nucleotide-binding</keyword>
<dbReference type="FunFam" id="3.40.50.300:FF:000398">
    <property type="entry name" value="Type IV pilus assembly ATPase PilB"/>
    <property type="match status" value="1"/>
</dbReference>
<dbReference type="InterPro" id="IPR001482">
    <property type="entry name" value="T2SS/T4SS_dom"/>
</dbReference>
<keyword evidence="6" id="KW-1185">Reference proteome</keyword>
<dbReference type="KEGG" id="dae:Dtox_2744"/>
<dbReference type="Proteomes" id="UP000002217">
    <property type="component" value="Chromosome"/>
</dbReference>
<evidence type="ECO:0000256" key="2">
    <source>
        <dbReference type="ARBA" id="ARBA00022741"/>
    </source>
</evidence>
<feature type="domain" description="Bacterial type II secretion system protein E" evidence="4">
    <location>
        <begin position="343"/>
        <end position="357"/>
    </location>
</feature>
<keyword evidence="3" id="KW-0067">ATP-binding</keyword>
<dbReference type="InterPro" id="IPR027417">
    <property type="entry name" value="P-loop_NTPase"/>
</dbReference>
<dbReference type="SMART" id="SM00382">
    <property type="entry name" value="AAA"/>
    <property type="match status" value="1"/>
</dbReference>
<dbReference type="CDD" id="cd01129">
    <property type="entry name" value="PulE-GspE-like"/>
    <property type="match status" value="1"/>
</dbReference>
<organism evidence="5 6">
    <name type="scientific">Desulfofarcimen acetoxidans (strain ATCC 49208 / DSM 771 / KCTC 5769 / VKM B-1644 / 5575)</name>
    <name type="common">Desulfotomaculum acetoxidans</name>
    <dbReference type="NCBI Taxonomy" id="485916"/>
    <lineage>
        <taxon>Bacteria</taxon>
        <taxon>Bacillati</taxon>
        <taxon>Bacillota</taxon>
        <taxon>Clostridia</taxon>
        <taxon>Eubacteriales</taxon>
        <taxon>Peptococcaceae</taxon>
        <taxon>Desulfofarcimen</taxon>
    </lineage>
</organism>
<dbReference type="Gene3D" id="3.30.300.160">
    <property type="entry name" value="Type II secretion system, protein E, N-terminal domain"/>
    <property type="match status" value="1"/>
</dbReference>
<reference evidence="5 6" key="1">
    <citation type="journal article" date="2009" name="Stand. Genomic Sci.">
        <title>Complete genome sequence of Desulfotomaculum acetoxidans type strain (5575).</title>
        <authorList>
            <person name="Spring S."/>
            <person name="Lapidus A."/>
            <person name="Schroder M."/>
            <person name="Gleim D."/>
            <person name="Sims D."/>
            <person name="Meincke L."/>
            <person name="Glavina Del Rio T."/>
            <person name="Tice H."/>
            <person name="Copeland A."/>
            <person name="Cheng J.F."/>
            <person name="Lucas S."/>
            <person name="Chen F."/>
            <person name="Nolan M."/>
            <person name="Bruce D."/>
            <person name="Goodwin L."/>
            <person name="Pitluck S."/>
            <person name="Ivanova N."/>
            <person name="Mavromatis K."/>
            <person name="Mikhailova N."/>
            <person name="Pati A."/>
            <person name="Chen A."/>
            <person name="Palaniappan K."/>
            <person name="Land M."/>
            <person name="Hauser L."/>
            <person name="Chang Y.J."/>
            <person name="Jeffries C.D."/>
            <person name="Chain P."/>
            <person name="Saunders E."/>
            <person name="Brettin T."/>
            <person name="Detter J.C."/>
            <person name="Goker M."/>
            <person name="Bristow J."/>
            <person name="Eisen J.A."/>
            <person name="Markowitz V."/>
            <person name="Hugenholtz P."/>
            <person name="Kyrpides N.C."/>
            <person name="Klenk H.P."/>
            <person name="Han C."/>
        </authorList>
    </citation>
    <scope>NUCLEOTIDE SEQUENCE [LARGE SCALE GENOMIC DNA]</scope>
    <source>
        <strain evidence="6">ATCC 49208 / DSM 771 / VKM B-1644</strain>
    </source>
</reference>
<dbReference type="InterPro" id="IPR003593">
    <property type="entry name" value="AAA+_ATPase"/>
</dbReference>
<evidence type="ECO:0000313" key="5">
    <source>
        <dbReference type="EMBL" id="ACV63522.1"/>
    </source>
</evidence>
<dbReference type="InterPro" id="IPR007831">
    <property type="entry name" value="T2SS_GspE_N"/>
</dbReference>
<dbReference type="OrthoDB" id="9808272at2"/>
<dbReference type="GO" id="GO:0016887">
    <property type="term" value="F:ATP hydrolysis activity"/>
    <property type="evidence" value="ECO:0007669"/>
    <property type="project" value="TreeGrafter"/>
</dbReference>
<proteinExistence type="inferred from homology"/>
<accession>C8W1Q1</accession>
<dbReference type="SUPFAM" id="SSF160246">
    <property type="entry name" value="EspE N-terminal domain-like"/>
    <property type="match status" value="1"/>
</dbReference>
<dbReference type="AlphaFoldDB" id="C8W1Q1"/>
<dbReference type="Gene3D" id="3.30.450.90">
    <property type="match status" value="1"/>
</dbReference>
<evidence type="ECO:0000313" key="6">
    <source>
        <dbReference type="Proteomes" id="UP000002217"/>
    </source>
</evidence>
<dbReference type="PROSITE" id="PS00662">
    <property type="entry name" value="T2SP_E"/>
    <property type="match status" value="1"/>
</dbReference>
<comment type="similarity">
    <text evidence="1">Belongs to the GSP E family.</text>
</comment>
<dbReference type="HOGENOM" id="CLU_013446_10_6_9"/>
<sequence length="527" mass="58747">MINYLVEKLNIPKHFLPQYGVVPIELSGNTLFLAMTKPFNIMAIDDFSAVTGLRIEPVAFEPDKINELLREYERKAHLGVSSVTVKPEGSPAENAQAGSLFKNALATQVEPAEYFSVSESSSNIITIDKPAPQVLNDPANGSASEILEYILYFAATDKASDIHIEPQEKHVRVRQRLDGMLREMQIFPLAIKLSLISRIKILSQLDIAEKRLPQDGRIPIMVNGQHIDLRISTIPTITGEKCVLRFLYKDHKVIDLNGLGFTEYNLDRFHRIIRKPHGMVLLTGPTGSGKTTTMYAALTEISTVEKNAITIEDPVEYSLTGVNQIQVNPVAGLTFAAGLRSILRQDPDIIMVGEIRDQETAEIAVRAATTGHLVLSTMHTKDSSGAVIRLIDMGIEPYLVASSVSGVLAQRLVRVLCPQCRVKYELHLSEQEKHMWGIEDKDAVVLFRESGCESCNFTGYRGRTCISEVLPLSRSIKKLINRQYSEDDVREQGLREGMLTLMKDGINKALQGLTSIEEIMRVCFEEE</sequence>
<evidence type="ECO:0000256" key="1">
    <source>
        <dbReference type="ARBA" id="ARBA00006611"/>
    </source>
</evidence>
<dbReference type="eggNOG" id="COG2804">
    <property type="taxonomic scope" value="Bacteria"/>
</dbReference>
<dbReference type="InterPro" id="IPR037257">
    <property type="entry name" value="T2SS_E_N_sf"/>
</dbReference>
<dbReference type="PANTHER" id="PTHR30258:SF1">
    <property type="entry name" value="PROTEIN TRANSPORT PROTEIN HOFB HOMOLOG"/>
    <property type="match status" value="1"/>
</dbReference>
<evidence type="ECO:0000256" key="3">
    <source>
        <dbReference type="ARBA" id="ARBA00022840"/>
    </source>
</evidence>
<dbReference type="PANTHER" id="PTHR30258">
    <property type="entry name" value="TYPE II SECRETION SYSTEM PROTEIN GSPE-RELATED"/>
    <property type="match status" value="1"/>
</dbReference>
<name>C8W1Q1_DESAS</name>
<dbReference type="SUPFAM" id="SSF52540">
    <property type="entry name" value="P-loop containing nucleoside triphosphate hydrolases"/>
    <property type="match status" value="1"/>
</dbReference>
<dbReference type="Gene3D" id="3.40.50.300">
    <property type="entry name" value="P-loop containing nucleotide triphosphate hydrolases"/>
    <property type="match status" value="1"/>
</dbReference>
<dbReference type="EMBL" id="CP001720">
    <property type="protein sequence ID" value="ACV63522.1"/>
    <property type="molecule type" value="Genomic_DNA"/>
</dbReference>
<dbReference type="Pfam" id="PF05157">
    <property type="entry name" value="MshEN"/>
    <property type="match status" value="1"/>
</dbReference>
<evidence type="ECO:0000259" key="4">
    <source>
        <dbReference type="PROSITE" id="PS00662"/>
    </source>
</evidence>
<dbReference type="GO" id="GO:0005524">
    <property type="term" value="F:ATP binding"/>
    <property type="evidence" value="ECO:0007669"/>
    <property type="project" value="UniProtKB-KW"/>
</dbReference>
<dbReference type="RefSeq" id="WP_015758216.1">
    <property type="nucleotide sequence ID" value="NC_013216.1"/>
</dbReference>
<protein>
    <submittedName>
        <fullName evidence="5">Type II secretion system protein E</fullName>
    </submittedName>
</protein>